<dbReference type="Pfam" id="PF08807">
    <property type="entry name" value="DUF1798"/>
    <property type="match status" value="1"/>
</dbReference>
<sequence length="117" mass="14121">MDLHHVTSNLKITLEQLKEHYLTHEKPEKKKDMDFFLYVKDKTSPTFELLKEWEAEALVFAKDRSVQVHPNQITSTKENMELLLMHSYYVDVNRKRYMNLNKSVHYVFDLLLQDIHK</sequence>
<keyword evidence="2" id="KW-1185">Reference proteome</keyword>
<evidence type="ECO:0000313" key="2">
    <source>
        <dbReference type="Proteomes" id="UP001145072"/>
    </source>
</evidence>
<accession>A0A9X3WI24</accession>
<name>A0A9X3WI24_9BACI</name>
<reference evidence="1" key="1">
    <citation type="submission" date="2022-06" db="EMBL/GenBank/DDBJ databases">
        <title>Aquibacillus sp. a new bacterium isolated from soil saline samples.</title>
        <authorList>
            <person name="Galisteo C."/>
            <person name="De La Haba R."/>
            <person name="Sanchez-Porro C."/>
            <person name="Ventosa A."/>
        </authorList>
    </citation>
    <scope>NUCLEOTIDE SEQUENCE</scope>
    <source>
        <strain evidence="1">JCM 12387</strain>
    </source>
</reference>
<dbReference type="AlphaFoldDB" id="A0A9X3WI24"/>
<organism evidence="1 2">
    <name type="scientific">Aquibacillus koreensis</name>
    <dbReference type="NCBI Taxonomy" id="279446"/>
    <lineage>
        <taxon>Bacteria</taxon>
        <taxon>Bacillati</taxon>
        <taxon>Bacillota</taxon>
        <taxon>Bacilli</taxon>
        <taxon>Bacillales</taxon>
        <taxon>Bacillaceae</taxon>
        <taxon>Aquibacillus</taxon>
    </lineage>
</organism>
<protein>
    <submittedName>
        <fullName evidence="1">YppE family protein</fullName>
    </submittedName>
</protein>
<proteinExistence type="predicted"/>
<dbReference type="SUPFAM" id="SSF140415">
    <property type="entry name" value="YppE-like"/>
    <property type="match status" value="1"/>
</dbReference>
<dbReference type="RefSeq" id="WP_259871000.1">
    <property type="nucleotide sequence ID" value="NZ_JAMQJZ010000001.1"/>
</dbReference>
<dbReference type="InterPro" id="IPR023351">
    <property type="entry name" value="YppE-like_sf"/>
</dbReference>
<dbReference type="Proteomes" id="UP001145072">
    <property type="component" value="Unassembled WGS sequence"/>
</dbReference>
<dbReference type="Gene3D" id="1.20.120.440">
    <property type="entry name" value="YppE-like"/>
    <property type="match status" value="1"/>
</dbReference>
<evidence type="ECO:0000313" key="1">
    <source>
        <dbReference type="EMBL" id="MDC3418791.1"/>
    </source>
</evidence>
<dbReference type="EMBL" id="JAMQJZ010000001">
    <property type="protein sequence ID" value="MDC3418791.1"/>
    <property type="molecule type" value="Genomic_DNA"/>
</dbReference>
<comment type="caution">
    <text evidence="1">The sequence shown here is derived from an EMBL/GenBank/DDBJ whole genome shotgun (WGS) entry which is preliminary data.</text>
</comment>
<gene>
    <name evidence="1" type="ORF">NC661_00135</name>
</gene>
<dbReference type="InterPro" id="IPR014913">
    <property type="entry name" value="YppE-like"/>
</dbReference>